<dbReference type="InterPro" id="IPR000595">
    <property type="entry name" value="cNMP-bd_dom"/>
</dbReference>
<keyword evidence="3" id="KW-1185">Reference proteome</keyword>
<sequence length="192" mass="22963">MPHPLYQHIKKFANVNEADFADILNFFELLSLKKKEMLMDEGQLCRRHFFVLKGCLRLFFMKETGIEQTTQFAIENWWITDNLAFLQQQPSSFAIQAIERSEVLAISYEAQEKMLTQFPQMERYFRKVFEKSFAASQMRIKYINDYSREEIYLYFAKVQPAFLQRVPQYMLASYLGFTPEYLSEIKKKHLGK</sequence>
<evidence type="ECO:0000313" key="2">
    <source>
        <dbReference type="EMBL" id="MFN0257416.1"/>
    </source>
</evidence>
<accession>A0ABW9JA74</accession>
<dbReference type="InterPro" id="IPR018490">
    <property type="entry name" value="cNMP-bd_dom_sf"/>
</dbReference>
<organism evidence="2 3">
    <name type="scientific">Pedobacter ureilyticus</name>
    <dbReference type="NCBI Taxonomy" id="1393051"/>
    <lineage>
        <taxon>Bacteria</taxon>
        <taxon>Pseudomonadati</taxon>
        <taxon>Bacteroidota</taxon>
        <taxon>Sphingobacteriia</taxon>
        <taxon>Sphingobacteriales</taxon>
        <taxon>Sphingobacteriaceae</taxon>
        <taxon>Pedobacter</taxon>
    </lineage>
</organism>
<evidence type="ECO:0000259" key="1">
    <source>
        <dbReference type="PROSITE" id="PS50042"/>
    </source>
</evidence>
<dbReference type="SUPFAM" id="SSF51206">
    <property type="entry name" value="cAMP-binding domain-like"/>
    <property type="match status" value="1"/>
</dbReference>
<dbReference type="Proteomes" id="UP001517247">
    <property type="component" value="Unassembled WGS sequence"/>
</dbReference>
<evidence type="ECO:0000313" key="3">
    <source>
        <dbReference type="Proteomes" id="UP001517247"/>
    </source>
</evidence>
<protein>
    <submittedName>
        <fullName evidence="2">Crp/Fnr family transcriptional regulator</fullName>
    </submittedName>
</protein>
<proteinExistence type="predicted"/>
<gene>
    <name evidence="2" type="ORF">E6A44_017625</name>
</gene>
<feature type="domain" description="Cyclic nucleotide-binding" evidence="1">
    <location>
        <begin position="11"/>
        <end position="132"/>
    </location>
</feature>
<name>A0ABW9JA74_9SPHI</name>
<dbReference type="CDD" id="cd00038">
    <property type="entry name" value="CAP_ED"/>
    <property type="match status" value="1"/>
</dbReference>
<dbReference type="EMBL" id="SSHJ02000009">
    <property type="protein sequence ID" value="MFN0257416.1"/>
    <property type="molecule type" value="Genomic_DNA"/>
</dbReference>
<dbReference type="PROSITE" id="PS50042">
    <property type="entry name" value="CNMP_BINDING_3"/>
    <property type="match status" value="1"/>
</dbReference>
<dbReference type="Pfam" id="PF00027">
    <property type="entry name" value="cNMP_binding"/>
    <property type="match status" value="1"/>
</dbReference>
<comment type="caution">
    <text evidence="2">The sequence shown here is derived from an EMBL/GenBank/DDBJ whole genome shotgun (WGS) entry which is preliminary data.</text>
</comment>
<dbReference type="InterPro" id="IPR014710">
    <property type="entry name" value="RmlC-like_jellyroll"/>
</dbReference>
<dbReference type="Gene3D" id="2.60.120.10">
    <property type="entry name" value="Jelly Rolls"/>
    <property type="match status" value="1"/>
</dbReference>
<reference evidence="2 3" key="1">
    <citation type="submission" date="2024-12" db="EMBL/GenBank/DDBJ databases">
        <authorList>
            <person name="Hu S."/>
        </authorList>
    </citation>
    <scope>NUCLEOTIDE SEQUENCE [LARGE SCALE GENOMIC DNA]</scope>
    <source>
        <strain evidence="2 3">THG-T11</strain>
    </source>
</reference>
<dbReference type="RefSeq" id="WP_138724503.1">
    <property type="nucleotide sequence ID" value="NZ_SSHJ02000009.1"/>
</dbReference>